<feature type="region of interest" description="Disordered" evidence="6">
    <location>
        <begin position="1"/>
        <end position="51"/>
    </location>
</feature>
<dbReference type="Pfam" id="PF00828">
    <property type="entry name" value="Ribosomal_L27A"/>
    <property type="match status" value="1"/>
</dbReference>
<feature type="domain" description="Large ribosomal subunit protein uL15/eL18" evidence="7">
    <location>
        <begin position="78"/>
        <end position="149"/>
    </location>
</feature>
<dbReference type="SUPFAM" id="SSF52080">
    <property type="entry name" value="Ribosomal proteins L15p and L18e"/>
    <property type="match status" value="1"/>
</dbReference>
<keyword evidence="3 4" id="KW-0687">Ribonucleoprotein</keyword>
<accession>A0A2H0UHM4</accession>
<dbReference type="GO" id="GO:0019843">
    <property type="term" value="F:rRNA binding"/>
    <property type="evidence" value="ECO:0007669"/>
    <property type="project" value="UniProtKB-UniRule"/>
</dbReference>
<organism evidence="8 9">
    <name type="scientific">Candidatus Kaiserbacteria bacterium CG10_big_fil_rev_8_21_14_0_10_45_20</name>
    <dbReference type="NCBI Taxonomy" id="1974607"/>
    <lineage>
        <taxon>Bacteria</taxon>
        <taxon>Candidatus Kaiseribacteriota</taxon>
    </lineage>
</organism>
<comment type="similarity">
    <text evidence="1 4 5">Belongs to the universal ribosomal protein uL15 family.</text>
</comment>
<dbReference type="PANTHER" id="PTHR12934">
    <property type="entry name" value="50S RIBOSOMAL PROTEIN L15"/>
    <property type="match status" value="1"/>
</dbReference>
<keyword evidence="4" id="KW-0699">rRNA-binding</keyword>
<dbReference type="GO" id="GO:0003735">
    <property type="term" value="F:structural constituent of ribosome"/>
    <property type="evidence" value="ECO:0007669"/>
    <property type="project" value="InterPro"/>
</dbReference>
<protein>
    <recommendedName>
        <fullName evidence="4">Large ribosomal subunit protein uL15</fullName>
    </recommendedName>
</protein>
<evidence type="ECO:0000256" key="2">
    <source>
        <dbReference type="ARBA" id="ARBA00022980"/>
    </source>
</evidence>
<dbReference type="EMBL" id="PFBH01000014">
    <property type="protein sequence ID" value="PIR85176.1"/>
    <property type="molecule type" value="Genomic_DNA"/>
</dbReference>
<evidence type="ECO:0000256" key="1">
    <source>
        <dbReference type="ARBA" id="ARBA00007320"/>
    </source>
</evidence>
<dbReference type="InterPro" id="IPR001196">
    <property type="entry name" value="Ribosomal_uL15_CS"/>
</dbReference>
<dbReference type="Gene3D" id="3.100.10.10">
    <property type="match status" value="1"/>
</dbReference>
<dbReference type="PROSITE" id="PS00475">
    <property type="entry name" value="RIBOSOMAL_L15"/>
    <property type="match status" value="1"/>
</dbReference>
<dbReference type="InterPro" id="IPR036227">
    <property type="entry name" value="Ribosomal_uL15/eL18_sf"/>
</dbReference>
<evidence type="ECO:0000256" key="6">
    <source>
        <dbReference type="SAM" id="MobiDB-lite"/>
    </source>
</evidence>
<dbReference type="GO" id="GO:0022625">
    <property type="term" value="C:cytosolic large ribosomal subunit"/>
    <property type="evidence" value="ECO:0007669"/>
    <property type="project" value="TreeGrafter"/>
</dbReference>
<evidence type="ECO:0000256" key="5">
    <source>
        <dbReference type="RuleBase" id="RU003888"/>
    </source>
</evidence>
<comment type="function">
    <text evidence="4">Binds to the 23S rRNA.</text>
</comment>
<dbReference type="PANTHER" id="PTHR12934:SF11">
    <property type="entry name" value="LARGE RIBOSOMAL SUBUNIT PROTEIN UL15M"/>
    <property type="match status" value="1"/>
</dbReference>
<evidence type="ECO:0000259" key="7">
    <source>
        <dbReference type="Pfam" id="PF00828"/>
    </source>
</evidence>
<gene>
    <name evidence="4" type="primary">rplO</name>
    <name evidence="8" type="ORF">COU15_02080</name>
</gene>
<name>A0A2H0UHM4_9BACT</name>
<dbReference type="InterPro" id="IPR021131">
    <property type="entry name" value="Ribosomal_uL15/eL18"/>
</dbReference>
<dbReference type="HAMAP" id="MF_01341">
    <property type="entry name" value="Ribosomal_uL15"/>
    <property type="match status" value="1"/>
</dbReference>
<dbReference type="GO" id="GO:0006412">
    <property type="term" value="P:translation"/>
    <property type="evidence" value="ECO:0007669"/>
    <property type="project" value="UniProtKB-UniRule"/>
</dbReference>
<dbReference type="Proteomes" id="UP000229315">
    <property type="component" value="Unassembled WGS sequence"/>
</dbReference>
<proteinExistence type="inferred from homology"/>
<reference evidence="9" key="1">
    <citation type="submission" date="2017-09" db="EMBL/GenBank/DDBJ databases">
        <title>Depth-based differentiation of microbial function through sediment-hosted aquifers and enrichment of novel symbionts in the deep terrestrial subsurface.</title>
        <authorList>
            <person name="Probst A.J."/>
            <person name="Ladd B."/>
            <person name="Jarett J.K."/>
            <person name="Geller-Mcgrath D.E."/>
            <person name="Sieber C.M.K."/>
            <person name="Emerson J.B."/>
            <person name="Anantharaman K."/>
            <person name="Thomas B.C."/>
            <person name="Malmstrom R."/>
            <person name="Stieglmeier M."/>
            <person name="Klingl A."/>
            <person name="Woyke T."/>
            <person name="Ryan C.M."/>
            <person name="Banfield J.F."/>
        </authorList>
    </citation>
    <scope>NUCLEOTIDE SEQUENCE [LARGE SCALE GENOMIC DNA]</scope>
</reference>
<evidence type="ECO:0000256" key="3">
    <source>
        <dbReference type="ARBA" id="ARBA00023274"/>
    </source>
</evidence>
<evidence type="ECO:0000313" key="8">
    <source>
        <dbReference type="EMBL" id="PIR85176.1"/>
    </source>
</evidence>
<evidence type="ECO:0000256" key="4">
    <source>
        <dbReference type="HAMAP-Rule" id="MF_01341"/>
    </source>
</evidence>
<keyword evidence="4" id="KW-0694">RNA-binding</keyword>
<dbReference type="InterPro" id="IPR030878">
    <property type="entry name" value="Ribosomal_uL15"/>
</dbReference>
<evidence type="ECO:0000313" key="9">
    <source>
        <dbReference type="Proteomes" id="UP000229315"/>
    </source>
</evidence>
<comment type="caution">
    <text evidence="8">The sequence shown here is derived from an EMBL/GenBank/DDBJ whole genome shotgun (WGS) entry which is preliminary data.</text>
</comment>
<dbReference type="AlphaFoldDB" id="A0A2H0UHM4"/>
<dbReference type="InterPro" id="IPR005749">
    <property type="entry name" value="Ribosomal_uL15_bac-type"/>
</dbReference>
<comment type="subunit">
    <text evidence="4">Part of the 50S ribosomal subunit.</text>
</comment>
<feature type="compositionally biased region" description="Basic residues" evidence="6">
    <location>
        <begin position="15"/>
        <end position="29"/>
    </location>
</feature>
<keyword evidence="2 4" id="KW-0689">Ribosomal protein</keyword>
<sequence>MQKHNILHSSGKASRPARRVGRGGKRGKTSGRGMKGAGARAGNKGRPELRDIIKKIPKRRGYGKNRARTVVPGRDRSVVNLSALEKAFNAGETVTPKVLIGLKLIRRVGGKAPKTKILGQGTLTKKLILSGLEVSESARTAIQNAGGEVQ</sequence>